<evidence type="ECO:0000313" key="2">
    <source>
        <dbReference type="EMBL" id="MBR7889577.1"/>
    </source>
</evidence>
<proteinExistence type="predicted"/>
<reference evidence="2 3" key="1">
    <citation type="submission" date="2021-04" db="EMBL/GenBank/DDBJ databases">
        <authorList>
            <person name="Sun C."/>
        </authorList>
    </citation>
    <scope>NUCLEOTIDE SEQUENCE [LARGE SCALE GENOMIC DNA]</scope>
    <source>
        <strain evidence="2 3">A79</strain>
    </source>
</reference>
<feature type="signal peptide" evidence="1">
    <location>
        <begin position="1"/>
        <end position="28"/>
    </location>
</feature>
<evidence type="ECO:0000256" key="1">
    <source>
        <dbReference type="SAM" id="SignalP"/>
    </source>
</evidence>
<dbReference type="RefSeq" id="WP_211536901.1">
    <property type="nucleotide sequence ID" value="NZ_JAGSSV010000015.1"/>
</dbReference>
<keyword evidence="1" id="KW-0732">Signal</keyword>
<sequence length="257" mass="28282">MKPSNPVHYTFKPILVTALICAAPIALAEKPKPALEPLSAELELGVIAITGNTESSALKGKATIKQDFKEWKSKYQLDALYKRGRNEGETETNTTAQKIFLSAQSDYKLSGDNSSVFVYGSYTGDRFSGYEYQNTVSVGYSGRLYEDEESSLDYSAGPGYSFTKTDEGEEDESAIAHIELQYEYIISPSATFHQLVSTEAALQADKNTRSKAETSVSVKLRDDLSMKAAYSVTHNSQVLDTKEKTDATTSVIFAYTF</sequence>
<evidence type="ECO:0000313" key="3">
    <source>
        <dbReference type="Proteomes" id="UP000679722"/>
    </source>
</evidence>
<feature type="chain" id="PRO_5047094330" evidence="1">
    <location>
        <begin position="29"/>
        <end position="257"/>
    </location>
</feature>
<dbReference type="EMBL" id="JAGSSV010000015">
    <property type="protein sequence ID" value="MBR7889577.1"/>
    <property type="molecule type" value="Genomic_DNA"/>
</dbReference>
<keyword evidence="3" id="KW-1185">Reference proteome</keyword>
<reference evidence="3" key="2">
    <citation type="submission" date="2023-07" db="EMBL/GenBank/DDBJ databases">
        <title>Marinomonas vulgaris A79, complete genome.</title>
        <authorList>
            <person name="Ying J.-J."/>
        </authorList>
    </citation>
    <scope>NUCLEOTIDE SEQUENCE [LARGE SCALE GENOMIC DNA]</scope>
    <source>
        <strain evidence="3">A79</strain>
    </source>
</reference>
<organism evidence="2 3">
    <name type="scientific">Marinomonas vulgaris</name>
    <dbReference type="NCBI Taxonomy" id="2823372"/>
    <lineage>
        <taxon>Bacteria</taxon>
        <taxon>Pseudomonadati</taxon>
        <taxon>Pseudomonadota</taxon>
        <taxon>Gammaproteobacteria</taxon>
        <taxon>Oceanospirillales</taxon>
        <taxon>Oceanospirillaceae</taxon>
        <taxon>Marinomonas</taxon>
    </lineage>
</organism>
<dbReference type="Proteomes" id="UP000679722">
    <property type="component" value="Unassembled WGS sequence"/>
</dbReference>
<comment type="caution">
    <text evidence="2">The sequence shown here is derived from an EMBL/GenBank/DDBJ whole genome shotgun (WGS) entry which is preliminary data.</text>
</comment>
<gene>
    <name evidence="2" type="ORF">J9B83_11550</name>
</gene>
<dbReference type="InterPro" id="IPR007433">
    <property type="entry name" value="DUF481"/>
</dbReference>
<accession>A0ABS5HDK3</accession>
<name>A0ABS5HDK3_9GAMM</name>
<protein>
    <submittedName>
        <fullName evidence="2">DUF481 domain-containing protein</fullName>
    </submittedName>
</protein>
<dbReference type="Pfam" id="PF04338">
    <property type="entry name" value="DUF481"/>
    <property type="match status" value="1"/>
</dbReference>